<proteinExistence type="predicted"/>
<protein>
    <recommendedName>
        <fullName evidence="2">Peptidase C39-like domain-containing protein</fullName>
    </recommendedName>
</protein>
<name>A0ABX0JHU2_9BACL</name>
<dbReference type="Proteomes" id="UP001165962">
    <property type="component" value="Unassembled WGS sequence"/>
</dbReference>
<dbReference type="PANTHER" id="PTHR37806">
    <property type="entry name" value="LMO0724 PROTEIN"/>
    <property type="match status" value="1"/>
</dbReference>
<dbReference type="Pfam" id="PF13529">
    <property type="entry name" value="Peptidase_C39_2"/>
    <property type="match status" value="1"/>
</dbReference>
<dbReference type="EMBL" id="JAAOIW010000011">
    <property type="protein sequence ID" value="NHN33300.1"/>
    <property type="molecule type" value="Genomic_DNA"/>
</dbReference>
<keyword evidence="4" id="KW-1185">Reference proteome</keyword>
<accession>A0ABX0JHU2</accession>
<dbReference type="Gene3D" id="3.90.70.10">
    <property type="entry name" value="Cysteine proteinases"/>
    <property type="match status" value="1"/>
</dbReference>
<keyword evidence="1" id="KW-1133">Transmembrane helix</keyword>
<evidence type="ECO:0000313" key="3">
    <source>
        <dbReference type="EMBL" id="NHN33300.1"/>
    </source>
</evidence>
<evidence type="ECO:0000256" key="1">
    <source>
        <dbReference type="SAM" id="Phobius"/>
    </source>
</evidence>
<dbReference type="PANTHER" id="PTHR37806:SF1">
    <property type="entry name" value="PEPTIDASE C39-LIKE DOMAIN-CONTAINING PROTEIN"/>
    <property type="match status" value="1"/>
</dbReference>
<dbReference type="RefSeq" id="WP_166153601.1">
    <property type="nucleotide sequence ID" value="NZ_JAAOIW010000011.1"/>
</dbReference>
<comment type="caution">
    <text evidence="3">The sequence shown here is derived from an EMBL/GenBank/DDBJ whole genome shotgun (WGS) entry which is preliminary data.</text>
</comment>
<feature type="domain" description="Peptidase C39-like" evidence="2">
    <location>
        <begin position="83"/>
        <end position="247"/>
    </location>
</feature>
<evidence type="ECO:0000259" key="2">
    <source>
        <dbReference type="Pfam" id="PF13529"/>
    </source>
</evidence>
<dbReference type="InterPro" id="IPR039564">
    <property type="entry name" value="Peptidase_C39-like"/>
</dbReference>
<keyword evidence="1" id="KW-0812">Transmembrane</keyword>
<keyword evidence="1" id="KW-0472">Membrane</keyword>
<evidence type="ECO:0000313" key="4">
    <source>
        <dbReference type="Proteomes" id="UP001165962"/>
    </source>
</evidence>
<gene>
    <name evidence="3" type="ORF">G9U52_26160</name>
</gene>
<reference evidence="3" key="1">
    <citation type="submission" date="2020-03" db="EMBL/GenBank/DDBJ databases">
        <title>Draft sequencing of Paenibacilllus sp. S3N08.</title>
        <authorList>
            <person name="Kim D.-U."/>
        </authorList>
    </citation>
    <scope>NUCLEOTIDE SEQUENCE</scope>
    <source>
        <strain evidence="3">S3N08</strain>
    </source>
</reference>
<feature type="transmembrane region" description="Helical" evidence="1">
    <location>
        <begin position="12"/>
        <end position="32"/>
    </location>
</feature>
<organism evidence="3 4">
    <name type="scientific">Paenibacillus agricola</name>
    <dbReference type="NCBI Taxonomy" id="2716264"/>
    <lineage>
        <taxon>Bacteria</taxon>
        <taxon>Bacillati</taxon>
        <taxon>Bacillota</taxon>
        <taxon>Bacilli</taxon>
        <taxon>Bacillales</taxon>
        <taxon>Paenibacillaceae</taxon>
        <taxon>Paenibacillus</taxon>
    </lineage>
</organism>
<sequence>MMMILAGFKYFLSYLLIAGLAMSSALFGILLYKKIIGQEALVGAGYDRITPSIQIPIAEVSPVWRGTNTQPKDIELKKSILIEAPLVLQNPELPSGCELTALTMLLQFYGVKKGKMDLLPEMKTDGTSIHWGKNGTIEYWGNPNLGYVGDITGKQKGFGIYHKALFELLAAYIPTAVDLTGSSFNKLQEKLSAGTPVVVWTTIPFTVPREDQWITWDSPLGPIRTTFLEHAVLLVGYDESHVYVNDPLSGKKNYQIEKEQFIKTWEAMGRQSLTYEKREA</sequence>